<evidence type="ECO:0000313" key="2">
    <source>
        <dbReference type="Proteomes" id="UP000423756"/>
    </source>
</evidence>
<protein>
    <recommendedName>
        <fullName evidence="3">DUF2570 domain-containing protein</fullName>
    </recommendedName>
</protein>
<dbReference type="Proteomes" id="UP000423756">
    <property type="component" value="Unassembled WGS sequence"/>
</dbReference>
<accession>A0A7V7NRA4</accession>
<dbReference type="RefSeq" id="WP_140381118.1">
    <property type="nucleotide sequence ID" value="NZ_AP025468.1"/>
</dbReference>
<name>A0A7V7NRA4_9VIBR</name>
<dbReference type="AlphaFoldDB" id="A0A7V7NRA4"/>
<gene>
    <name evidence="1" type="ORF">F7Q91_19175</name>
</gene>
<proteinExistence type="predicted"/>
<evidence type="ECO:0008006" key="3">
    <source>
        <dbReference type="Google" id="ProtNLM"/>
    </source>
</evidence>
<organism evidence="1 2">
    <name type="scientific">Vibrio chagasii</name>
    <dbReference type="NCBI Taxonomy" id="170679"/>
    <lineage>
        <taxon>Bacteria</taxon>
        <taxon>Pseudomonadati</taxon>
        <taxon>Pseudomonadota</taxon>
        <taxon>Gammaproteobacteria</taxon>
        <taxon>Vibrionales</taxon>
        <taxon>Vibrionaceae</taxon>
        <taxon>Vibrio</taxon>
    </lineage>
</organism>
<sequence>MLTKMNGIFIVALGLVIGFFSLRVDYLEQQIESKDSTIATKQAELATVKLSIATVTQVNTELNATIGTLTQHLEDERKAVSYMENYTATVDASVNKAVGELKGLLRDEEDDCGTKRLPQPVIDRMWQHYRPEGGDADS</sequence>
<dbReference type="GeneID" id="77344864"/>
<comment type="caution">
    <text evidence="1">The sequence shown here is derived from an EMBL/GenBank/DDBJ whole genome shotgun (WGS) entry which is preliminary data.</text>
</comment>
<dbReference type="EMBL" id="VZPX01000047">
    <property type="protein sequence ID" value="KAB0476563.1"/>
    <property type="molecule type" value="Genomic_DNA"/>
</dbReference>
<reference evidence="1 2" key="1">
    <citation type="submission" date="2019-09" db="EMBL/GenBank/DDBJ databases">
        <title>Draft genome sequences of 48 bacterial type strains from the CCUG.</title>
        <authorList>
            <person name="Tunovic T."/>
            <person name="Pineiro-Iglesias B."/>
            <person name="Unosson C."/>
            <person name="Inganas E."/>
            <person name="Ohlen M."/>
            <person name="Cardew S."/>
            <person name="Jensie-Markopoulos S."/>
            <person name="Salva-Serra F."/>
            <person name="Jaen-Luchoro D."/>
            <person name="Karlsson R."/>
            <person name="Svensson-Stadler L."/>
            <person name="Chun J."/>
            <person name="Moore E."/>
        </authorList>
    </citation>
    <scope>NUCLEOTIDE SEQUENCE [LARGE SCALE GENOMIC DNA]</scope>
    <source>
        <strain evidence="1 2">CCUG 48643</strain>
    </source>
</reference>
<evidence type="ECO:0000313" key="1">
    <source>
        <dbReference type="EMBL" id="KAB0476563.1"/>
    </source>
</evidence>